<dbReference type="GO" id="GO:0042834">
    <property type="term" value="F:peptidoglycan binding"/>
    <property type="evidence" value="ECO:0007669"/>
    <property type="project" value="InterPro"/>
</dbReference>
<feature type="region of interest" description="Disordered" evidence="1">
    <location>
        <begin position="47"/>
        <end position="91"/>
    </location>
</feature>
<accession>A0A4V3D2G3</accession>
<dbReference type="EMBL" id="SNYF01000005">
    <property type="protein sequence ID" value="TDQ18797.1"/>
    <property type="molecule type" value="Genomic_DNA"/>
</dbReference>
<dbReference type="OrthoDB" id="982063at2"/>
<dbReference type="PROSITE" id="PS51724">
    <property type="entry name" value="SPOR"/>
    <property type="match status" value="1"/>
</dbReference>
<dbReference type="InterPro" id="IPR036680">
    <property type="entry name" value="SPOR-like_sf"/>
</dbReference>
<organism evidence="4 5">
    <name type="scientific">Algoriphagus boseongensis</name>
    <dbReference type="NCBI Taxonomy" id="1442587"/>
    <lineage>
        <taxon>Bacteria</taxon>
        <taxon>Pseudomonadati</taxon>
        <taxon>Bacteroidota</taxon>
        <taxon>Cytophagia</taxon>
        <taxon>Cytophagales</taxon>
        <taxon>Cyclobacteriaceae</taxon>
        <taxon>Algoriphagus</taxon>
    </lineage>
</organism>
<gene>
    <name evidence="4" type="ORF">DFQ04_0605</name>
</gene>
<comment type="caution">
    <text evidence="4">The sequence shown here is derived from an EMBL/GenBank/DDBJ whole genome shotgun (WGS) entry which is preliminary data.</text>
</comment>
<protein>
    <recommendedName>
        <fullName evidence="3">SPOR domain-containing protein</fullName>
    </recommendedName>
</protein>
<proteinExistence type="predicted"/>
<keyword evidence="2" id="KW-0472">Membrane</keyword>
<dbReference type="Proteomes" id="UP000294535">
    <property type="component" value="Unassembled WGS sequence"/>
</dbReference>
<reference evidence="4 5" key="1">
    <citation type="submission" date="2019-03" db="EMBL/GenBank/DDBJ databases">
        <title>Genomic Encyclopedia of Type Strains, Phase III (KMG-III): the genomes of soil and plant-associated and newly described type strains.</title>
        <authorList>
            <person name="Whitman W."/>
        </authorList>
    </citation>
    <scope>NUCLEOTIDE SEQUENCE [LARGE SCALE GENOMIC DNA]</scope>
    <source>
        <strain evidence="4 5">CECT 8446</strain>
    </source>
</reference>
<evidence type="ECO:0000313" key="4">
    <source>
        <dbReference type="EMBL" id="TDQ18797.1"/>
    </source>
</evidence>
<feature type="compositionally biased region" description="Basic and acidic residues" evidence="1">
    <location>
        <begin position="65"/>
        <end position="91"/>
    </location>
</feature>
<feature type="transmembrane region" description="Helical" evidence="2">
    <location>
        <begin position="98"/>
        <end position="117"/>
    </location>
</feature>
<evidence type="ECO:0000256" key="2">
    <source>
        <dbReference type="SAM" id="Phobius"/>
    </source>
</evidence>
<dbReference type="SUPFAM" id="SSF110997">
    <property type="entry name" value="Sporulation related repeat"/>
    <property type="match status" value="1"/>
</dbReference>
<evidence type="ECO:0000313" key="5">
    <source>
        <dbReference type="Proteomes" id="UP000294535"/>
    </source>
</evidence>
<keyword evidence="2" id="KW-0812">Transmembrane</keyword>
<dbReference type="AlphaFoldDB" id="A0A4V3D2G3"/>
<keyword evidence="2" id="KW-1133">Transmembrane helix</keyword>
<sequence>MAVKDSGKQVWSDPKDYGLPWVEIKPLKPKSEVVAPKVEPVEKIQTEVEKPVSAPEPVIETPKVIAKEEKKPAQEKKTTSEKPAKATPKKEAKSSGSWVWIVVVFALLLVSAIIWQLQTGNQSELPVQEKSVPAANEPVITTAPEQSNTEIASAEETQASETQEAKENIPVENPNISKPTDSGTTIANNVSGKLIRIEAQEERPQYFIVVGSLPNEADALKLAPNYQAKSAEVYLILPYAESSNFRLAIGKYRSFRVAAEELEKIKSQYTEELWILKY</sequence>
<evidence type="ECO:0000256" key="1">
    <source>
        <dbReference type="SAM" id="MobiDB-lite"/>
    </source>
</evidence>
<keyword evidence="5" id="KW-1185">Reference proteome</keyword>
<evidence type="ECO:0000259" key="3">
    <source>
        <dbReference type="PROSITE" id="PS51724"/>
    </source>
</evidence>
<name>A0A4V3D2G3_9BACT</name>
<dbReference type="RefSeq" id="WP_133552528.1">
    <property type="nucleotide sequence ID" value="NZ_SNYF01000005.1"/>
</dbReference>
<dbReference type="InterPro" id="IPR007730">
    <property type="entry name" value="SPOR-like_dom"/>
</dbReference>
<feature type="domain" description="SPOR" evidence="3">
    <location>
        <begin position="200"/>
        <end position="278"/>
    </location>
</feature>